<protein>
    <submittedName>
        <fullName evidence="1">Uncharacterized protein</fullName>
    </submittedName>
</protein>
<proteinExistence type="predicted"/>
<dbReference type="AlphaFoldDB" id="A0AAD8QD78"/>
<dbReference type="RefSeq" id="XP_060420580.1">
    <property type="nucleotide sequence ID" value="XM_060556299.1"/>
</dbReference>
<dbReference type="Proteomes" id="UP001230504">
    <property type="component" value="Unassembled WGS sequence"/>
</dbReference>
<reference evidence="1" key="1">
    <citation type="submission" date="2021-06" db="EMBL/GenBank/DDBJ databases">
        <title>Comparative genomics, transcriptomics and evolutionary studies reveal genomic signatures of adaptation to plant cell wall in hemibiotrophic fungi.</title>
        <authorList>
            <consortium name="DOE Joint Genome Institute"/>
            <person name="Baroncelli R."/>
            <person name="Diaz J.F."/>
            <person name="Benocci T."/>
            <person name="Peng M."/>
            <person name="Battaglia E."/>
            <person name="Haridas S."/>
            <person name="Andreopoulos W."/>
            <person name="Labutti K."/>
            <person name="Pangilinan J."/>
            <person name="Floch G.L."/>
            <person name="Makela M.R."/>
            <person name="Henrissat B."/>
            <person name="Grigoriev I.V."/>
            <person name="Crouch J.A."/>
            <person name="De Vries R.P."/>
            <person name="Sukno S.A."/>
            <person name="Thon M.R."/>
        </authorList>
    </citation>
    <scope>NUCLEOTIDE SEQUENCE</scope>
    <source>
        <strain evidence="1">CBS 125086</strain>
    </source>
</reference>
<accession>A0AAD8QD78</accession>
<name>A0AAD8QD78_9PEZI</name>
<comment type="caution">
    <text evidence="1">The sequence shown here is derived from an EMBL/GenBank/DDBJ whole genome shotgun (WGS) entry which is preliminary data.</text>
</comment>
<evidence type="ECO:0000313" key="2">
    <source>
        <dbReference type="Proteomes" id="UP001230504"/>
    </source>
</evidence>
<evidence type="ECO:0000313" key="1">
    <source>
        <dbReference type="EMBL" id="KAK1600084.1"/>
    </source>
</evidence>
<sequence>MRENELQQKLRRRPGIGLARKACVITGQPPSYFVETSKKKSARKIDQAASRSREKLVDHCPPRNLVACRYA</sequence>
<organism evidence="1 2">
    <name type="scientific">Colletotrichum navitas</name>
    <dbReference type="NCBI Taxonomy" id="681940"/>
    <lineage>
        <taxon>Eukaryota</taxon>
        <taxon>Fungi</taxon>
        <taxon>Dikarya</taxon>
        <taxon>Ascomycota</taxon>
        <taxon>Pezizomycotina</taxon>
        <taxon>Sordariomycetes</taxon>
        <taxon>Hypocreomycetidae</taxon>
        <taxon>Glomerellales</taxon>
        <taxon>Glomerellaceae</taxon>
        <taxon>Colletotrichum</taxon>
        <taxon>Colletotrichum graminicola species complex</taxon>
    </lineage>
</organism>
<keyword evidence="2" id="KW-1185">Reference proteome</keyword>
<dbReference type="GeneID" id="85440539"/>
<gene>
    <name evidence="1" type="ORF">LY79DRAFT_532511</name>
</gene>
<dbReference type="EMBL" id="JAHLJV010000001">
    <property type="protein sequence ID" value="KAK1600084.1"/>
    <property type="molecule type" value="Genomic_DNA"/>
</dbReference>